<evidence type="ECO:0000313" key="9">
    <source>
        <dbReference type="EMBL" id="MFC3969382.1"/>
    </source>
</evidence>
<evidence type="ECO:0000313" key="10">
    <source>
        <dbReference type="Proteomes" id="UP001595697"/>
    </source>
</evidence>
<protein>
    <recommendedName>
        <fullName evidence="3">Chitooligosaccharide deacetylase</fullName>
    </recommendedName>
    <alternativeName>
        <fullName evidence="6">Nodulation protein B</fullName>
    </alternativeName>
</protein>
<dbReference type="Pfam" id="PF01522">
    <property type="entry name" value="Polysacc_deac_1"/>
    <property type="match status" value="1"/>
</dbReference>
<dbReference type="PANTHER" id="PTHR10587">
    <property type="entry name" value="GLYCOSYL TRANSFERASE-RELATED"/>
    <property type="match status" value="1"/>
</dbReference>
<dbReference type="InterPro" id="IPR002509">
    <property type="entry name" value="NODB_dom"/>
</dbReference>
<feature type="domain" description="NodB homology" evidence="8">
    <location>
        <begin position="86"/>
        <end position="265"/>
    </location>
</feature>
<comment type="similarity">
    <text evidence="2">Belongs to the polysaccharide deacetylase family.</text>
</comment>
<evidence type="ECO:0000259" key="8">
    <source>
        <dbReference type="PROSITE" id="PS51677"/>
    </source>
</evidence>
<dbReference type="InterPro" id="IPR050248">
    <property type="entry name" value="Polysacc_deacetylase_ArnD"/>
</dbReference>
<sequence>MSARVLCAIASLACLLSSCAGRPVSEGGTLVSSFAAAPAIDAPVKKGPQDPVALTPVAWGRINNPAGLSGRTIEVASIADLKLRDKEVVLTFDDGPMPKKTERILATLDEFGVKGTFLMVGEMAKAHPDIAKLVVRSGHTIGSHTYRHPNLRSLSFDAAVEEIEKGKLAVSRATNEEVGFFRFPYLADSSRLRSWVAANGMVVLDVQIDSKDYFSDSPAAVATRTMNALRNHGRGIILLHDIHHRTAAMLPALLTQLKAEGYKVVNLQHSHKPSLLMASLAN</sequence>
<evidence type="ECO:0000256" key="7">
    <source>
        <dbReference type="SAM" id="SignalP"/>
    </source>
</evidence>
<feature type="chain" id="PRO_5045455974" description="Chitooligosaccharide deacetylase" evidence="7">
    <location>
        <begin position="21"/>
        <end position="282"/>
    </location>
</feature>
<evidence type="ECO:0000256" key="5">
    <source>
        <dbReference type="ARBA" id="ARBA00022801"/>
    </source>
</evidence>
<comment type="function">
    <text evidence="1">Is involved in generating a small heat-stable compound (Nod), an acylated oligomer of N-acetylglucosamine, that stimulates mitosis in various plant protoplasts.</text>
</comment>
<comment type="caution">
    <text evidence="9">The sequence shown here is derived from an EMBL/GenBank/DDBJ whole genome shotgun (WGS) entry which is preliminary data.</text>
</comment>
<keyword evidence="7" id="KW-0732">Signal</keyword>
<dbReference type="PROSITE" id="PS51677">
    <property type="entry name" value="NODB"/>
    <property type="match status" value="1"/>
</dbReference>
<feature type="signal peptide" evidence="7">
    <location>
        <begin position="1"/>
        <end position="20"/>
    </location>
</feature>
<dbReference type="InterPro" id="IPR011330">
    <property type="entry name" value="Glyco_hydro/deAcase_b/a-brl"/>
</dbReference>
<dbReference type="RefSeq" id="WP_247260681.1">
    <property type="nucleotide sequence ID" value="NZ_JALJQZ010000011.1"/>
</dbReference>
<proteinExistence type="inferred from homology"/>
<evidence type="ECO:0000256" key="3">
    <source>
        <dbReference type="ARBA" id="ARBA00020071"/>
    </source>
</evidence>
<name>A0ABV8ED35_9HYPH</name>
<keyword evidence="5 9" id="KW-0378">Hydrolase</keyword>
<dbReference type="EMBL" id="JBHSBD010000062">
    <property type="protein sequence ID" value="MFC3969382.1"/>
    <property type="molecule type" value="Genomic_DNA"/>
</dbReference>
<organism evidence="9 10">
    <name type="scientific">Rhizobium lemnae</name>
    <dbReference type="NCBI Taxonomy" id="1214924"/>
    <lineage>
        <taxon>Bacteria</taxon>
        <taxon>Pseudomonadati</taxon>
        <taxon>Pseudomonadota</taxon>
        <taxon>Alphaproteobacteria</taxon>
        <taxon>Hyphomicrobiales</taxon>
        <taxon>Rhizobiaceae</taxon>
        <taxon>Rhizobium/Agrobacterium group</taxon>
        <taxon>Rhizobium</taxon>
    </lineage>
</organism>
<dbReference type="PANTHER" id="PTHR10587:SF133">
    <property type="entry name" value="CHITIN DEACETYLASE 1-RELATED"/>
    <property type="match status" value="1"/>
</dbReference>
<accession>A0ABV8ED35</accession>
<dbReference type="GO" id="GO:0016787">
    <property type="term" value="F:hydrolase activity"/>
    <property type="evidence" value="ECO:0007669"/>
    <property type="project" value="UniProtKB-KW"/>
</dbReference>
<evidence type="ECO:0000256" key="4">
    <source>
        <dbReference type="ARBA" id="ARBA00022723"/>
    </source>
</evidence>
<evidence type="ECO:0000256" key="1">
    <source>
        <dbReference type="ARBA" id="ARBA00003236"/>
    </source>
</evidence>
<reference evidence="10" key="1">
    <citation type="journal article" date="2019" name="Int. J. Syst. Evol. Microbiol.">
        <title>The Global Catalogue of Microorganisms (GCM) 10K type strain sequencing project: providing services to taxonomists for standard genome sequencing and annotation.</title>
        <authorList>
            <consortium name="The Broad Institute Genomics Platform"/>
            <consortium name="The Broad Institute Genome Sequencing Center for Infectious Disease"/>
            <person name="Wu L."/>
            <person name="Ma J."/>
        </authorList>
    </citation>
    <scope>NUCLEOTIDE SEQUENCE [LARGE SCALE GENOMIC DNA]</scope>
    <source>
        <strain evidence="10">TBRC 5781</strain>
    </source>
</reference>
<dbReference type="Proteomes" id="UP001595697">
    <property type="component" value="Unassembled WGS sequence"/>
</dbReference>
<evidence type="ECO:0000256" key="2">
    <source>
        <dbReference type="ARBA" id="ARBA00010973"/>
    </source>
</evidence>
<dbReference type="Gene3D" id="3.20.20.370">
    <property type="entry name" value="Glycoside hydrolase/deacetylase"/>
    <property type="match status" value="1"/>
</dbReference>
<keyword evidence="10" id="KW-1185">Reference proteome</keyword>
<dbReference type="PROSITE" id="PS51257">
    <property type="entry name" value="PROKAR_LIPOPROTEIN"/>
    <property type="match status" value="1"/>
</dbReference>
<gene>
    <name evidence="9" type="ORF">ACFOVS_14795</name>
</gene>
<keyword evidence="4" id="KW-0479">Metal-binding</keyword>
<dbReference type="CDD" id="cd10917">
    <property type="entry name" value="CE4_NodB_like_6s_7s"/>
    <property type="match status" value="1"/>
</dbReference>
<dbReference type="SUPFAM" id="SSF88713">
    <property type="entry name" value="Glycoside hydrolase/deacetylase"/>
    <property type="match status" value="1"/>
</dbReference>
<evidence type="ECO:0000256" key="6">
    <source>
        <dbReference type="ARBA" id="ARBA00032976"/>
    </source>
</evidence>